<evidence type="ECO:0000259" key="1">
    <source>
        <dbReference type="Pfam" id="PF01345"/>
    </source>
</evidence>
<dbReference type="InterPro" id="IPR001434">
    <property type="entry name" value="OmcB-like_DUF11"/>
</dbReference>
<reference evidence="4" key="1">
    <citation type="submission" date="2016-10" db="EMBL/GenBank/DDBJ databases">
        <authorList>
            <person name="Varghese N."/>
            <person name="Submissions S."/>
        </authorList>
    </citation>
    <scope>NUCLEOTIDE SEQUENCE [LARGE SCALE GENOMIC DNA]</scope>
    <source>
        <strain evidence="4">DSM 17934</strain>
    </source>
</reference>
<protein>
    <submittedName>
        <fullName evidence="3">Gliding motility-associated C-terminal domain-containing protein</fullName>
    </submittedName>
</protein>
<dbReference type="Proteomes" id="UP000199702">
    <property type="component" value="Unassembled WGS sequence"/>
</dbReference>
<feature type="domain" description="Ig-like" evidence="2">
    <location>
        <begin position="1067"/>
        <end position="1140"/>
    </location>
</feature>
<dbReference type="STRING" id="402734.SAMN05660918_0521"/>
<accession>A0A1H6QH00</accession>
<sequence length="2050" mass="214633">MKSIITFKKSITRFFCFPILFVFFIQTEMYAQVNFINANVLVSSDHATNPGNAAVFDDTYATLNSYGGIALGIGDYSGKVELEFPTTLPAGKTSYVKIDFDQDVLNALVGGGLGGELADLLGTVVLGNHYFTVAAKNNTTTVNMFSSQNNFSTDAGKLIRDVAGNFYFAITPTQAYNRIEITDNTDALLIGTFNSMKVYNAFYTEGVNSCDLAFATSFDGTGGTLDLIGLGNAGVQNPHFAIDTDPDSYSHIGLGAVTLAGTISQTVYFSSASNPTDQFHITIQLDNPSLLNLGLADGLKIEALNGTAVVHTYNISTSLLDLDLLTLLSNGQKATIPISPGQSFDRVRLTLSSLVQLNLTKGLRFYDIYRSPAAPTIALASQNLTVCGSQSVTLFADTASENELVWFSSNTSTTPLAVTAYNAGYTTPVINTTTTYYVASRKVGCPGLSSRTPVTVTVISVPVAADISVSNATITSSCLGTAVIAPSSSVANSTFNYYTDQTKTQEITTGFSGHPGITYTKDAITGELTITGLNATNTPKTYYVAIEVGGICENAAGNLLPVTVVFPAATALVVNPTLTGCDSVNLADAIVGFDTSGDTTYTFYDSSMTVLSSANAANISTNGTYYIQAQNTVDCTSVTASVAVTVTPSPLLDVDPNSYSINVGASVTLMGASTAPIVWYDSNGNVLASTTVGPFMTPGVYTYTAVSTNGACSVSEIVIITVTDPTVCFENTSRVYADTQSWNSIVTGGVFNASDAIDHNPQTFSTITTGLGALGVGTTWQTLEWNTAIPAGTPVSIKLGTQYSGITLIGAISVVGTKRNGMGVPVDIGTIQPLSGSLVDLLPGDNSFEYTFVPSNGSGPQIYDGVRIIVGSVVSVAQNVKVYEAYYNKVVTPFVCLPGDVEDVFHGVYDLGIGALSATTNVTNPWNAVDNSDTSFAAMYNGVGALSATELTVKFRTASQPTDILKILIQKPGTTLGVSALAGFTVQRFMGNTPVGSPLVGDGSTATLELLNGGNDGVIFTSNTTSPAFDRVRIRFGGVLNVLDHIQVHYVKREAAIDIVDGLDDTIEVCQQATVTLTAADACTTYNWYDAAVGGNLVNTGVSYTLPASLAPGTYIYYIQPVRSGCEVLSRTPITIIVTPASPSGSISDIVVNLDDDTTFCSTTGNVTLTAQLNTIPVMTNPVFYWYSFDGTNQILIPGQSTNVLQLTGLLPGTYTYYVGVSSDDFCQTLLPNRTSITFTILPFSVAGDITAADDQVCLGGVATLTPSSVLANPIFNWYFTNDLTQPITNGTFSGITYTIAPNGELTIAGLTTLNSPYTYYVSMSSDTSCQNLPGNLKSVTVQVIEVLAPTIADATPDFCATLNPTLASIVMNPNVGVVWYDAAVGGNVLPSTTPLVSGVTYFAGITDASSGCSSATTTAVTPTIITVPLVTTLDAAPDFCATANPTIASLVVSPSSGVIWYDAAVDGNILPSTTPLVDGVSYFAGITDAASGCSSATRLEVIPTIIIVPTPTTLDATPDFCATANPTIGDLVVSPSTGVIWYDAAVNGNVLPSSTPLVNGVSYFAGITEPLLGCTSPSRLQVTPNIITVPLVTTTDATPDFCASSNPTIASLVVSPTTDVIWYDAAVNGNVLPSTTPLVSGVTYFAGITDAASGCSSATTTAVTPNIITVPLVTTTDTTQDFCATTNPTIASLQVNETGVIWYDAPVNGNILPSTTLLVDGATYYAVLTDAGSGCSSATRLAITVDFLQNLPATLTAGASNNCILTNITYTTEAGMTGYVWTLGTGAVIISGGGANDNSVTVQWSTAGANTVSVSYNNASACNTVSTANLNVTIGMCSNLSITKTVDNMTPFVDDNIVFTVTVTNTGMGTYHNIVVSEPLQSGYAYVSSNASAGTYNPITGIWNIPVLAANQSATLLITVTVLMEGDYSNIAEIIGSDEDDPDDGDVAGVTTEPLCLVVFNEFTPNEDGSNDYFNIKCAEYYPNNKLEIYNRYGNLVYETKGYNNNWKGISNVNGTFNGNVLPTGTYYYVFETGEANNRVKTGWLFIMR</sequence>
<dbReference type="Pfam" id="PF01345">
    <property type="entry name" value="DUF11"/>
    <property type="match status" value="1"/>
</dbReference>
<evidence type="ECO:0000313" key="3">
    <source>
        <dbReference type="EMBL" id="SEI43011.1"/>
    </source>
</evidence>
<proteinExistence type="predicted"/>
<dbReference type="InterPro" id="IPR026341">
    <property type="entry name" value="T9SS_type_B"/>
</dbReference>
<feature type="domain" description="Ig-like" evidence="2">
    <location>
        <begin position="372"/>
        <end position="458"/>
    </location>
</feature>
<dbReference type="InterPro" id="IPR047589">
    <property type="entry name" value="DUF11_rpt"/>
</dbReference>
<dbReference type="Pfam" id="PF13585">
    <property type="entry name" value="CHU_C"/>
    <property type="match status" value="1"/>
</dbReference>
<dbReference type="InterPro" id="IPR044023">
    <property type="entry name" value="Ig_7"/>
</dbReference>
<dbReference type="OrthoDB" id="1236981at2"/>
<keyword evidence="4" id="KW-1185">Reference proteome</keyword>
<evidence type="ECO:0000313" key="4">
    <source>
        <dbReference type="Proteomes" id="UP000199702"/>
    </source>
</evidence>
<dbReference type="RefSeq" id="WP_091307402.1">
    <property type="nucleotide sequence ID" value="NZ_FNYA01000001.1"/>
</dbReference>
<dbReference type="NCBIfam" id="TIGR04131">
    <property type="entry name" value="Bac_Flav_CTERM"/>
    <property type="match status" value="1"/>
</dbReference>
<dbReference type="Pfam" id="PF19081">
    <property type="entry name" value="Ig_7"/>
    <property type="match status" value="3"/>
</dbReference>
<feature type="domain" description="Ig-like" evidence="2">
    <location>
        <begin position="1349"/>
        <end position="1425"/>
    </location>
</feature>
<evidence type="ECO:0000259" key="2">
    <source>
        <dbReference type="Pfam" id="PF19081"/>
    </source>
</evidence>
<gene>
    <name evidence="3" type="ORF">SAMN05660918_0521</name>
</gene>
<feature type="domain" description="DUF11" evidence="1">
    <location>
        <begin position="1841"/>
        <end position="1946"/>
    </location>
</feature>
<organism evidence="3 4">
    <name type="scientific">Flavobacterium terrigena</name>
    <dbReference type="NCBI Taxonomy" id="402734"/>
    <lineage>
        <taxon>Bacteria</taxon>
        <taxon>Pseudomonadati</taxon>
        <taxon>Bacteroidota</taxon>
        <taxon>Flavobacteriia</taxon>
        <taxon>Flavobacteriales</taxon>
        <taxon>Flavobacteriaceae</taxon>
        <taxon>Flavobacterium</taxon>
    </lineage>
</organism>
<name>A0A1H6QH00_9FLAO</name>
<dbReference type="NCBIfam" id="TIGR01451">
    <property type="entry name" value="B_ant_repeat"/>
    <property type="match status" value="1"/>
</dbReference>
<dbReference type="EMBL" id="FNYA01000001">
    <property type="protein sequence ID" value="SEI43011.1"/>
    <property type="molecule type" value="Genomic_DNA"/>
</dbReference>